<dbReference type="Proteomes" id="UP000663255">
    <property type="component" value="Chromosome 1"/>
</dbReference>
<name>A0AAP9WNM2_LEPIR</name>
<dbReference type="AlphaFoldDB" id="A0AAP9WNM2"/>
<feature type="transmembrane region" description="Helical" evidence="1">
    <location>
        <begin position="39"/>
        <end position="65"/>
    </location>
</feature>
<dbReference type="EMBL" id="CP043893">
    <property type="protein sequence ID" value="QOI51467.1"/>
    <property type="molecule type" value="Genomic_DNA"/>
</dbReference>
<accession>A0AAP9WNM2</accession>
<keyword evidence="1" id="KW-0472">Membrane</keyword>
<proteinExistence type="predicted"/>
<protein>
    <submittedName>
        <fullName evidence="2">Uncharacterized protein</fullName>
    </submittedName>
</protein>
<evidence type="ECO:0000313" key="3">
    <source>
        <dbReference type="Proteomes" id="UP000663255"/>
    </source>
</evidence>
<keyword evidence="1" id="KW-0812">Transmembrane</keyword>
<evidence type="ECO:0000313" key="2">
    <source>
        <dbReference type="EMBL" id="QOI51467.1"/>
    </source>
</evidence>
<keyword evidence="1" id="KW-1133">Transmembrane helix</keyword>
<gene>
    <name evidence="2" type="ORF">Lepto1489_14110</name>
</gene>
<evidence type="ECO:0000256" key="1">
    <source>
        <dbReference type="SAM" id="Phobius"/>
    </source>
</evidence>
<organism evidence="2 3">
    <name type="scientific">Leptospira interrogans serovar Bataviae</name>
    <dbReference type="NCBI Taxonomy" id="312175"/>
    <lineage>
        <taxon>Bacteria</taxon>
        <taxon>Pseudomonadati</taxon>
        <taxon>Spirochaetota</taxon>
        <taxon>Spirochaetia</taxon>
        <taxon>Leptospirales</taxon>
        <taxon>Leptospiraceae</taxon>
        <taxon>Leptospira</taxon>
    </lineage>
</organism>
<sequence length="66" mass="7782">MWKILFQIFLSQSSSIFERMDVCDSGFGLIDCEINYLDFFVLSFLLVSFSPRFLCFPVILFFTFLS</sequence>
<reference evidence="2" key="1">
    <citation type="submission" date="2019-09" db="EMBL/GenBank/DDBJ databases">
        <title>Comparative Genomics of Leptospira interrogans Reveals Genome Plasticity - A Common Adaptive Strategy for Survival in Various Hosts.</title>
        <authorList>
            <person name="Ramli S.R."/>
            <person name="Bunk B."/>
            <person name="Goris M."/>
            <person name="Bhuju S."/>
            <person name="Jarek M."/>
            <person name="Sproer C."/>
            <person name="Mustakim S."/>
            <person name="Strommenger B."/>
            <person name="Pessler F."/>
        </authorList>
    </citation>
    <scope>NUCLEOTIDE SEQUENCE</scope>
    <source>
        <strain evidence="2">1489</strain>
    </source>
</reference>